<keyword evidence="1" id="KW-0812">Transmembrane</keyword>
<keyword evidence="4" id="KW-1185">Reference proteome</keyword>
<evidence type="ECO:0000313" key="3">
    <source>
        <dbReference type="EMBL" id="SLN53448.1"/>
    </source>
</evidence>
<feature type="transmembrane region" description="Helical" evidence="1">
    <location>
        <begin position="66"/>
        <end position="88"/>
    </location>
</feature>
<sequence length="197" mass="21159">MRARSDLVRFVRDALAAGRGRDEIHRAILGAGWREKDADRALAAFHAGDFVPPVPRPQAFVSARDAVIYGLGFFALGVVVVCFVSLLFDAVEALTDPMWRGGLEQQAWRVAAIVVFAPLFAATDWRADRESPVRKICAYAALFFSALVILFTLVSVIALGLSGGLTLALGAKALVVAGTAGGIMAYYRGDFRADREG</sequence>
<keyword evidence="1" id="KW-1133">Transmembrane helix</keyword>
<feature type="transmembrane region" description="Helical" evidence="1">
    <location>
        <begin position="167"/>
        <end position="187"/>
    </location>
</feature>
<gene>
    <name evidence="3" type="ORF">PAM7066_02511</name>
</gene>
<name>A0A1Y5T1Q4_9RHOB</name>
<dbReference type="STRING" id="315423.SAMN04488020_10739"/>
<dbReference type="OrthoDB" id="529444at2"/>
<organism evidence="3 4">
    <name type="scientific">Palleronia marisminoris</name>
    <dbReference type="NCBI Taxonomy" id="315423"/>
    <lineage>
        <taxon>Bacteria</taxon>
        <taxon>Pseudomonadati</taxon>
        <taxon>Pseudomonadota</taxon>
        <taxon>Alphaproteobacteria</taxon>
        <taxon>Rhodobacterales</taxon>
        <taxon>Roseobacteraceae</taxon>
        <taxon>Palleronia</taxon>
    </lineage>
</organism>
<accession>A0A1Y5T1Q4</accession>
<evidence type="ECO:0000256" key="1">
    <source>
        <dbReference type="SAM" id="Phobius"/>
    </source>
</evidence>
<evidence type="ECO:0000313" key="4">
    <source>
        <dbReference type="Proteomes" id="UP000193870"/>
    </source>
</evidence>
<reference evidence="3 4" key="1">
    <citation type="submission" date="2017-03" db="EMBL/GenBank/DDBJ databases">
        <authorList>
            <person name="Afonso C.L."/>
            <person name="Miller P.J."/>
            <person name="Scott M.A."/>
            <person name="Spackman E."/>
            <person name="Goraichik I."/>
            <person name="Dimitrov K.M."/>
            <person name="Suarez D.L."/>
            <person name="Swayne D.E."/>
        </authorList>
    </citation>
    <scope>NUCLEOTIDE SEQUENCE [LARGE SCALE GENOMIC DNA]</scope>
    <source>
        <strain evidence="3 4">CECT 7066</strain>
    </source>
</reference>
<dbReference type="EMBL" id="FWFV01000007">
    <property type="protein sequence ID" value="SLN53448.1"/>
    <property type="molecule type" value="Genomic_DNA"/>
</dbReference>
<feature type="transmembrane region" description="Helical" evidence="1">
    <location>
        <begin position="108"/>
        <end position="125"/>
    </location>
</feature>
<dbReference type="RefSeq" id="WP_085854520.1">
    <property type="nucleotide sequence ID" value="NZ_FOPF01000007.1"/>
</dbReference>
<dbReference type="AlphaFoldDB" id="A0A1Y5T1Q4"/>
<dbReference type="Pfam" id="PF18920">
    <property type="entry name" value="DUF5671"/>
    <property type="match status" value="1"/>
</dbReference>
<keyword evidence="1" id="KW-0472">Membrane</keyword>
<evidence type="ECO:0000259" key="2">
    <source>
        <dbReference type="Pfam" id="PF18920"/>
    </source>
</evidence>
<dbReference type="Proteomes" id="UP000193870">
    <property type="component" value="Unassembled WGS sequence"/>
</dbReference>
<dbReference type="InterPro" id="IPR043728">
    <property type="entry name" value="DUF5671"/>
</dbReference>
<protein>
    <recommendedName>
        <fullName evidence="2">DUF5671 domain-containing protein</fullName>
    </recommendedName>
</protein>
<proteinExistence type="predicted"/>
<feature type="domain" description="DUF5671" evidence="2">
    <location>
        <begin position="66"/>
        <end position="186"/>
    </location>
</feature>
<feature type="transmembrane region" description="Helical" evidence="1">
    <location>
        <begin position="137"/>
        <end position="161"/>
    </location>
</feature>